<comment type="caution">
    <text evidence="1">The sequence shown here is derived from an EMBL/GenBank/DDBJ whole genome shotgun (WGS) entry which is preliminary data.</text>
</comment>
<dbReference type="EMBL" id="CM042888">
    <property type="protein sequence ID" value="KAI4326360.1"/>
    <property type="molecule type" value="Genomic_DNA"/>
</dbReference>
<name>A0ACB9MV44_9MYRT</name>
<sequence>MESRVDDNTNANPALPPRTPDPAPSDPVRSLSRSKYSDRVLLVSILQRDDLGAGLAGERVVVGGWVKTSKEERKETLATQNLPGMEEKPAPAEVKDTSCAEMFQTRIPIIRTIMKVFGGGGHPVKPRAEGGGAMRQASSPPPPPPPVQSVAFLQVSDGSCIPSLLILVDSSVASLSHLLPTGTSVLIEGLLRQPSTRGKHAIELQAEKVLHIGTVHQESYLLSKKRLPLDSLRSALQFRPRTTTVACVVRIRNAACFASRTFFHDHGFLEVHLPIITTTDGEGQSQKFRVTVLPKRSDVKKGNDVATDAADVSLDVVRASMNEKTKKVEELKRSDSNKEVLVAAIQDLKKVNELAMQLEMKEKKQKDKEVKLSEDYFPDETYLTVSGRLHLQSYACALGQVYSFEPRFRADRTESPKLLAEMWTLEVEMAFSALEDAMKCAEDYLKFLCKWVLDSCPEEMKFIAKRVDKTCTDRLRSAISKPWQKITYSEAIHIWKRQKEKTDIKVELPVSLTDEDLSYLADQIYKSPLIVYNPPKETKPFYARVNDDGVTVSAFDLVLPGVGKIITGTQNEERMDILSNRIKEMGLAREQYEWHLELLKQGAVKSSGFSFSFDIMLLFATGLTDVRDVVPFPRSPGGKVHC</sequence>
<dbReference type="Proteomes" id="UP001057402">
    <property type="component" value="Chromosome 9"/>
</dbReference>
<evidence type="ECO:0000313" key="2">
    <source>
        <dbReference type="Proteomes" id="UP001057402"/>
    </source>
</evidence>
<proteinExistence type="predicted"/>
<accession>A0ACB9MV44</accession>
<keyword evidence="2" id="KW-1185">Reference proteome</keyword>
<gene>
    <name evidence="1" type="ORF">MLD38_031682</name>
</gene>
<organism evidence="1 2">
    <name type="scientific">Melastoma candidum</name>
    <dbReference type="NCBI Taxonomy" id="119954"/>
    <lineage>
        <taxon>Eukaryota</taxon>
        <taxon>Viridiplantae</taxon>
        <taxon>Streptophyta</taxon>
        <taxon>Embryophyta</taxon>
        <taxon>Tracheophyta</taxon>
        <taxon>Spermatophyta</taxon>
        <taxon>Magnoliopsida</taxon>
        <taxon>eudicotyledons</taxon>
        <taxon>Gunneridae</taxon>
        <taxon>Pentapetalae</taxon>
        <taxon>rosids</taxon>
        <taxon>malvids</taxon>
        <taxon>Myrtales</taxon>
        <taxon>Melastomataceae</taxon>
        <taxon>Melastomatoideae</taxon>
        <taxon>Melastomateae</taxon>
        <taxon>Melastoma</taxon>
    </lineage>
</organism>
<protein>
    <submittedName>
        <fullName evidence="1">Uncharacterized protein</fullName>
    </submittedName>
</protein>
<reference evidence="2" key="1">
    <citation type="journal article" date="2023" name="Front. Plant Sci.">
        <title>Chromosomal-level genome assembly of Melastoma candidum provides insights into trichome evolution.</title>
        <authorList>
            <person name="Zhong Y."/>
            <person name="Wu W."/>
            <person name="Sun C."/>
            <person name="Zou P."/>
            <person name="Liu Y."/>
            <person name="Dai S."/>
            <person name="Zhou R."/>
        </authorList>
    </citation>
    <scope>NUCLEOTIDE SEQUENCE [LARGE SCALE GENOMIC DNA]</scope>
</reference>
<evidence type="ECO:0000313" key="1">
    <source>
        <dbReference type="EMBL" id="KAI4326360.1"/>
    </source>
</evidence>